<dbReference type="EMBL" id="JASJQH010006899">
    <property type="protein sequence ID" value="KAK9728371.1"/>
    <property type="molecule type" value="Genomic_DNA"/>
</dbReference>
<feature type="region of interest" description="Disordered" evidence="1">
    <location>
        <begin position="284"/>
        <end position="303"/>
    </location>
</feature>
<protein>
    <submittedName>
        <fullName evidence="2">Uncharacterized protein</fullName>
    </submittedName>
</protein>
<proteinExistence type="predicted"/>
<organism evidence="2 3">
    <name type="scientific">Basidiobolus ranarum</name>
    <dbReference type="NCBI Taxonomy" id="34480"/>
    <lineage>
        <taxon>Eukaryota</taxon>
        <taxon>Fungi</taxon>
        <taxon>Fungi incertae sedis</taxon>
        <taxon>Zoopagomycota</taxon>
        <taxon>Entomophthoromycotina</taxon>
        <taxon>Basidiobolomycetes</taxon>
        <taxon>Basidiobolales</taxon>
        <taxon>Basidiobolaceae</taxon>
        <taxon>Basidiobolus</taxon>
    </lineage>
</organism>
<reference evidence="2 3" key="1">
    <citation type="submission" date="2023-04" db="EMBL/GenBank/DDBJ databases">
        <title>Genome of Basidiobolus ranarum AG-B5.</title>
        <authorList>
            <person name="Stajich J.E."/>
            <person name="Carter-House D."/>
            <person name="Gryganskyi A."/>
        </authorList>
    </citation>
    <scope>NUCLEOTIDE SEQUENCE [LARGE SCALE GENOMIC DNA]</scope>
    <source>
        <strain evidence="2 3">AG-B5</strain>
    </source>
</reference>
<dbReference type="Proteomes" id="UP001479436">
    <property type="component" value="Unassembled WGS sequence"/>
</dbReference>
<name>A0ABR2WA30_9FUNG</name>
<evidence type="ECO:0000313" key="3">
    <source>
        <dbReference type="Proteomes" id="UP001479436"/>
    </source>
</evidence>
<sequence length="1012" mass="117364">MHSVFGEHSLRQTYLDWRLNQSSSENAFSDLVKTQNKEPELWQILSQLPPQVALKIGKQLVSEQPSWAQKVVNLQVRHILSRAREYHDKLEIEPIIVSLKALTLDFTIEWVFQSVLDALASYSTQLTNCSAHNHAEIREEVSELNYITNFNSYACVIPNTLSLTNAKNSTISTLSRDRIIENIAASSRESEDCQDGFLDTLICELLPLAESFLKKLEEQTENYHVYANKFVNTLRYMTSNSQRYGWKCDRQIKSLISNYDSKCTRPVKRRKLADVLNDRLKKDRDSVKLNDKKSHHSPTTSIAKSYQNDSKIQTLLVSPKQNDSLNVIMKKTRVHHRLMLCESSLEMARFKEHLLLKSVRNKSWQHYSLLRNKVGERFNRKLANDCYSDIYSLGLLGYSYTRFWNQGNINDTVQAYNKQHLFSFLKILRLFSIERKCVFIRFAFQQRIKRMNYSSVSTDTQDSSDICLLNEELTTTFNKITSSNPDKEQSIDERFINTLLDYSLFSPQQLFSKLLRVVIKNKGYTDFVSAIFRNLEGLESLRIDVNSPSLLVMEIKSILEEGAVDQLSENEQRNAITFLIEALKIKPDKQTPIFENSCLLDIAEYISYCAVPILKTVTVFKDNVLLKIHLETVARVLEFKVSGDNVLWWLTRTKSLSLVSILCRLYNSRSLFSSVQYIQNIKQSLNLLIDSISQSIDSLQNSIKSYRSSAQKLYSITSKLDWTTQLLLNPFFRVLSRHDYITLAPLPLPSTLEVISKRTPTFEQFYFLDCPDWDCVEITTTKSNTHQYKKRLLFLFTILEACRISDDWLLYFVKQLYPDSMESDEKVISKSILLGMVYILSSSTLEEYQRLCYLLPQQLILENDLIPEKLLQSIAPLVQNISPQGLSNLAIIAWNMDIVYWANRVTTRVRFTYSNYNFLSITLKNMIVPFLQHSDFLLCTMVLLCQGLKFIPIEYESEPIFILITQIMENFTNLTELVLSQEQKDYLNAAISLIPHDSQKQVLKLKITTFFK</sequence>
<gene>
    <name evidence="2" type="ORF">K7432_001159</name>
</gene>
<evidence type="ECO:0000256" key="1">
    <source>
        <dbReference type="SAM" id="MobiDB-lite"/>
    </source>
</evidence>
<accession>A0ABR2WA30</accession>
<comment type="caution">
    <text evidence="2">The sequence shown here is derived from an EMBL/GenBank/DDBJ whole genome shotgun (WGS) entry which is preliminary data.</text>
</comment>
<keyword evidence="3" id="KW-1185">Reference proteome</keyword>
<evidence type="ECO:0000313" key="2">
    <source>
        <dbReference type="EMBL" id="KAK9728371.1"/>
    </source>
</evidence>